<dbReference type="Pfam" id="PF18701">
    <property type="entry name" value="DUF5641"/>
    <property type="match status" value="1"/>
</dbReference>
<name>A0A1Y3AZN4_EURMA</name>
<dbReference type="EMBL" id="MUJZ01054240">
    <property type="protein sequence ID" value="OTF72866.1"/>
    <property type="molecule type" value="Genomic_DNA"/>
</dbReference>
<dbReference type="InterPro" id="IPR040676">
    <property type="entry name" value="DUF5641"/>
</dbReference>
<dbReference type="OrthoDB" id="6514903at2759"/>
<proteinExistence type="predicted"/>
<sequence>MKRAFYCINWQRKLEQADVRRVLYRIQSLMNGRPLIHDSDTILTPNHLRFGYNPKGALVPPRRGLPPDSLMAYWRGTQRVLDAAWKTYRDIYLKGLRQFYRGKSDHQQMDIGEKVLMVDDHQRLELWKIGTITKVIPDKRGVVRTYEIESDNRRYQRAAQRIAPLEGVGMDKK</sequence>
<dbReference type="AlphaFoldDB" id="A0A1Y3AZN4"/>
<keyword evidence="3" id="KW-1185">Reference proteome</keyword>
<evidence type="ECO:0000259" key="1">
    <source>
        <dbReference type="Pfam" id="PF18701"/>
    </source>
</evidence>
<comment type="caution">
    <text evidence="2">The sequence shown here is derived from an EMBL/GenBank/DDBJ whole genome shotgun (WGS) entry which is preliminary data.</text>
</comment>
<protein>
    <recommendedName>
        <fullName evidence="1">DUF5641 domain-containing protein</fullName>
    </recommendedName>
</protein>
<dbReference type="Proteomes" id="UP000194236">
    <property type="component" value="Unassembled WGS sequence"/>
</dbReference>
<gene>
    <name evidence="2" type="ORF">BLA29_006812</name>
</gene>
<dbReference type="PANTHER" id="PTHR47331">
    <property type="entry name" value="PHD-TYPE DOMAIN-CONTAINING PROTEIN"/>
    <property type="match status" value="1"/>
</dbReference>
<evidence type="ECO:0000313" key="3">
    <source>
        <dbReference type="Proteomes" id="UP000194236"/>
    </source>
</evidence>
<feature type="domain" description="DUF5641" evidence="1">
    <location>
        <begin position="74"/>
        <end position="165"/>
    </location>
</feature>
<accession>A0A1Y3AZN4</accession>
<evidence type="ECO:0000313" key="2">
    <source>
        <dbReference type="EMBL" id="OTF72866.1"/>
    </source>
</evidence>
<reference evidence="2 3" key="1">
    <citation type="submission" date="2017-03" db="EMBL/GenBank/DDBJ databases">
        <title>Genome Survey of Euroglyphus maynei.</title>
        <authorList>
            <person name="Arlian L.G."/>
            <person name="Morgan M.S."/>
            <person name="Rider S.D."/>
        </authorList>
    </citation>
    <scope>NUCLEOTIDE SEQUENCE [LARGE SCALE GENOMIC DNA]</scope>
    <source>
        <strain evidence="2">Arlian Lab</strain>
        <tissue evidence="2">Whole body</tissue>
    </source>
</reference>
<organism evidence="2 3">
    <name type="scientific">Euroglyphus maynei</name>
    <name type="common">Mayne's house dust mite</name>
    <dbReference type="NCBI Taxonomy" id="6958"/>
    <lineage>
        <taxon>Eukaryota</taxon>
        <taxon>Metazoa</taxon>
        <taxon>Ecdysozoa</taxon>
        <taxon>Arthropoda</taxon>
        <taxon>Chelicerata</taxon>
        <taxon>Arachnida</taxon>
        <taxon>Acari</taxon>
        <taxon>Acariformes</taxon>
        <taxon>Sarcoptiformes</taxon>
        <taxon>Astigmata</taxon>
        <taxon>Psoroptidia</taxon>
        <taxon>Analgoidea</taxon>
        <taxon>Pyroglyphidae</taxon>
        <taxon>Pyroglyphinae</taxon>
        <taxon>Euroglyphus</taxon>
    </lineage>
</organism>